<evidence type="ECO:0000256" key="1">
    <source>
        <dbReference type="ARBA" id="ARBA00004651"/>
    </source>
</evidence>
<organism evidence="12 13">
    <name type="scientific">Anaerocolumna xylanovorans DSM 12503</name>
    <dbReference type="NCBI Taxonomy" id="1121345"/>
    <lineage>
        <taxon>Bacteria</taxon>
        <taxon>Bacillati</taxon>
        <taxon>Bacillota</taxon>
        <taxon>Clostridia</taxon>
        <taxon>Lachnospirales</taxon>
        <taxon>Lachnospiraceae</taxon>
        <taxon>Anaerocolumna</taxon>
    </lineage>
</organism>
<dbReference type="Gene3D" id="3.40.50.300">
    <property type="entry name" value="P-loop containing nucleotide triphosphate hydrolases"/>
    <property type="match status" value="1"/>
</dbReference>
<dbReference type="InterPro" id="IPR003439">
    <property type="entry name" value="ABC_transporter-like_ATP-bd"/>
</dbReference>
<dbReference type="InterPro" id="IPR017871">
    <property type="entry name" value="ABC_transporter-like_CS"/>
</dbReference>
<dbReference type="PANTHER" id="PTHR43394">
    <property type="entry name" value="ATP-DEPENDENT PERMEASE MDL1, MITOCHONDRIAL"/>
    <property type="match status" value="1"/>
</dbReference>
<dbReference type="Pfam" id="PF00005">
    <property type="entry name" value="ABC_tran"/>
    <property type="match status" value="1"/>
</dbReference>
<keyword evidence="2" id="KW-0813">Transport</keyword>
<keyword evidence="7 9" id="KW-1133">Transmembrane helix</keyword>
<dbReference type="PROSITE" id="PS50929">
    <property type="entry name" value="ABC_TM1F"/>
    <property type="match status" value="1"/>
</dbReference>
<accession>A0A1M7YF26</accession>
<dbReference type="SUPFAM" id="SSF90123">
    <property type="entry name" value="ABC transporter transmembrane region"/>
    <property type="match status" value="1"/>
</dbReference>
<sequence length="584" mass="65489">MRSKKDDRKKTTGKRLWVYIGKSKKLLLTAFLFSVIGNTMGVFTPLLMGKAIDKIAGAGKVDFPALRTLLLLMLLLYLVSSLFQWFMSVLSNKASNNTVRELRGDAFCKLNKLPVSYFDRHPHGDIISRLTNDIDSISDGIFQGITQIMSSVVIITGSFVFMMIISPLITLGVILVTPLCFFLASFIAKHSRRMFRMQSSLTGELNGYAEEIIENQKLVMAFGYEEKVAAHFKEQNEKLYRAGQKAQWYSSLTNPTTRLVNNIAYVLVTVAGGILSLAGRLSVGNIASFLTYSNQFAKPINEITAVASQIQAAFASAERVFALLDEEEELDRAEPFEELAECQGNVEFCNVYFSYKKELPLIENFNLKVKKGSTIAIVGPTGSGKTTLVNLLMRFYELDGGHILIDDKDILHVRKDELRKSIGMVLQESWLISGTVAENIAYGRKEVSREEIVNAAKAVKAHGFIMRLRDGYDTIIEEDGRNLSQGQKQLLTIARVLIMDPPMLILDEATSSIDTRTEIKIQEAFLKMMKGRTSFVIAHRLSTIKEADTILVLKNGNIVEQGDHKELLRKKGFYYTLYHSQFSS</sequence>
<dbReference type="Pfam" id="PF00664">
    <property type="entry name" value="ABC_membrane"/>
    <property type="match status" value="1"/>
</dbReference>
<evidence type="ECO:0000256" key="8">
    <source>
        <dbReference type="ARBA" id="ARBA00023136"/>
    </source>
</evidence>
<feature type="transmembrane region" description="Helical" evidence="9">
    <location>
        <begin position="171"/>
        <end position="188"/>
    </location>
</feature>
<dbReference type="GO" id="GO:0005524">
    <property type="term" value="F:ATP binding"/>
    <property type="evidence" value="ECO:0007669"/>
    <property type="project" value="UniProtKB-KW"/>
</dbReference>
<evidence type="ECO:0000313" key="12">
    <source>
        <dbReference type="EMBL" id="SHO51237.1"/>
    </source>
</evidence>
<dbReference type="Gene3D" id="1.20.1560.10">
    <property type="entry name" value="ABC transporter type 1, transmembrane domain"/>
    <property type="match status" value="1"/>
</dbReference>
<dbReference type="EMBL" id="FRFD01000009">
    <property type="protein sequence ID" value="SHO51237.1"/>
    <property type="molecule type" value="Genomic_DNA"/>
</dbReference>
<feature type="transmembrane region" description="Helical" evidence="9">
    <location>
        <begin position="65"/>
        <end position="86"/>
    </location>
</feature>
<keyword evidence="4 9" id="KW-0812">Transmembrane</keyword>
<dbReference type="InterPro" id="IPR039421">
    <property type="entry name" value="Type_1_exporter"/>
</dbReference>
<evidence type="ECO:0000256" key="5">
    <source>
        <dbReference type="ARBA" id="ARBA00022741"/>
    </source>
</evidence>
<evidence type="ECO:0000256" key="9">
    <source>
        <dbReference type="SAM" id="Phobius"/>
    </source>
</evidence>
<evidence type="ECO:0000256" key="2">
    <source>
        <dbReference type="ARBA" id="ARBA00022448"/>
    </source>
</evidence>
<dbReference type="CDD" id="cd03254">
    <property type="entry name" value="ABCC_Glucan_exporter_like"/>
    <property type="match status" value="1"/>
</dbReference>
<dbReference type="GO" id="GO:0016887">
    <property type="term" value="F:ATP hydrolysis activity"/>
    <property type="evidence" value="ECO:0007669"/>
    <property type="project" value="InterPro"/>
</dbReference>
<name>A0A1M7YF26_9FIRM</name>
<evidence type="ECO:0000256" key="7">
    <source>
        <dbReference type="ARBA" id="ARBA00022989"/>
    </source>
</evidence>
<dbReference type="InterPro" id="IPR027417">
    <property type="entry name" value="P-loop_NTPase"/>
</dbReference>
<dbReference type="SMART" id="SM00382">
    <property type="entry name" value="AAA"/>
    <property type="match status" value="1"/>
</dbReference>
<keyword evidence="6 12" id="KW-0067">ATP-binding</keyword>
<dbReference type="GO" id="GO:0015421">
    <property type="term" value="F:ABC-type oligopeptide transporter activity"/>
    <property type="evidence" value="ECO:0007669"/>
    <property type="project" value="TreeGrafter"/>
</dbReference>
<evidence type="ECO:0000256" key="4">
    <source>
        <dbReference type="ARBA" id="ARBA00022692"/>
    </source>
</evidence>
<comment type="subcellular location">
    <subcellularLocation>
        <location evidence="1">Cell membrane</location>
        <topology evidence="1">Multi-pass membrane protein</topology>
    </subcellularLocation>
</comment>
<evidence type="ECO:0000259" key="10">
    <source>
        <dbReference type="PROSITE" id="PS50893"/>
    </source>
</evidence>
<dbReference type="RefSeq" id="WP_073589738.1">
    <property type="nucleotide sequence ID" value="NZ_FRFD01000009.1"/>
</dbReference>
<dbReference type="InterPro" id="IPR011527">
    <property type="entry name" value="ABC1_TM_dom"/>
</dbReference>
<dbReference type="OrthoDB" id="9762778at2"/>
<feature type="domain" description="ABC transmembrane type-1" evidence="11">
    <location>
        <begin position="28"/>
        <end position="312"/>
    </location>
</feature>
<dbReference type="InterPro" id="IPR003593">
    <property type="entry name" value="AAA+_ATPase"/>
</dbReference>
<keyword evidence="8 9" id="KW-0472">Membrane</keyword>
<dbReference type="PROSITE" id="PS50893">
    <property type="entry name" value="ABC_TRANSPORTER_2"/>
    <property type="match status" value="1"/>
</dbReference>
<evidence type="ECO:0000313" key="13">
    <source>
        <dbReference type="Proteomes" id="UP000184612"/>
    </source>
</evidence>
<dbReference type="InterPro" id="IPR036640">
    <property type="entry name" value="ABC1_TM_sf"/>
</dbReference>
<dbReference type="STRING" id="1121345.SAMN02745217_03077"/>
<evidence type="ECO:0000256" key="6">
    <source>
        <dbReference type="ARBA" id="ARBA00022840"/>
    </source>
</evidence>
<feature type="domain" description="ABC transporter" evidence="10">
    <location>
        <begin position="346"/>
        <end position="580"/>
    </location>
</feature>
<protein>
    <submittedName>
        <fullName evidence="12">ATP-binding cassette, subfamily B</fullName>
    </submittedName>
</protein>
<reference evidence="12 13" key="1">
    <citation type="submission" date="2016-12" db="EMBL/GenBank/DDBJ databases">
        <authorList>
            <person name="Song W.-J."/>
            <person name="Kurnit D.M."/>
        </authorList>
    </citation>
    <scope>NUCLEOTIDE SEQUENCE [LARGE SCALE GENOMIC DNA]</scope>
    <source>
        <strain evidence="12 13">DSM 12503</strain>
    </source>
</reference>
<proteinExistence type="predicted"/>
<dbReference type="GO" id="GO:0005886">
    <property type="term" value="C:plasma membrane"/>
    <property type="evidence" value="ECO:0007669"/>
    <property type="project" value="UniProtKB-SubCell"/>
</dbReference>
<dbReference type="FunFam" id="1.20.1560.10:FF:000011">
    <property type="entry name" value="Multidrug ABC transporter ATP-binding protein"/>
    <property type="match status" value="1"/>
</dbReference>
<feature type="transmembrane region" description="Helical" evidence="9">
    <location>
        <begin position="259"/>
        <end position="279"/>
    </location>
</feature>
<dbReference type="FunFam" id="3.40.50.300:FF:000287">
    <property type="entry name" value="Multidrug ABC transporter ATP-binding protein"/>
    <property type="match status" value="1"/>
</dbReference>
<dbReference type="PROSITE" id="PS00211">
    <property type="entry name" value="ABC_TRANSPORTER_1"/>
    <property type="match status" value="1"/>
</dbReference>
<dbReference type="AlphaFoldDB" id="A0A1M7YF26"/>
<dbReference type="PANTHER" id="PTHR43394:SF1">
    <property type="entry name" value="ATP-BINDING CASSETTE SUB-FAMILY B MEMBER 10, MITOCHONDRIAL"/>
    <property type="match status" value="1"/>
</dbReference>
<dbReference type="Proteomes" id="UP000184612">
    <property type="component" value="Unassembled WGS sequence"/>
</dbReference>
<feature type="transmembrane region" description="Helical" evidence="9">
    <location>
        <begin position="148"/>
        <end position="165"/>
    </location>
</feature>
<keyword evidence="3" id="KW-1003">Cell membrane</keyword>
<keyword evidence="5" id="KW-0547">Nucleotide-binding</keyword>
<dbReference type="CDD" id="cd18547">
    <property type="entry name" value="ABC_6TM_Tm288_like"/>
    <property type="match status" value="1"/>
</dbReference>
<evidence type="ECO:0000259" key="11">
    <source>
        <dbReference type="PROSITE" id="PS50929"/>
    </source>
</evidence>
<evidence type="ECO:0000256" key="3">
    <source>
        <dbReference type="ARBA" id="ARBA00022475"/>
    </source>
</evidence>
<keyword evidence="13" id="KW-1185">Reference proteome</keyword>
<gene>
    <name evidence="12" type="ORF">SAMN02745217_03077</name>
</gene>
<dbReference type="SUPFAM" id="SSF52540">
    <property type="entry name" value="P-loop containing nucleoside triphosphate hydrolases"/>
    <property type="match status" value="1"/>
</dbReference>